<gene>
    <name evidence="1" type="ORF">M514_24283</name>
</gene>
<evidence type="ECO:0000313" key="1">
    <source>
        <dbReference type="EMBL" id="KFD63570.1"/>
    </source>
</evidence>
<name>A0A085N274_9BILA</name>
<dbReference type="AlphaFoldDB" id="A0A085N274"/>
<dbReference type="EMBL" id="KL367571">
    <property type="protein sequence ID" value="KFD63570.1"/>
    <property type="molecule type" value="Genomic_DNA"/>
</dbReference>
<protein>
    <submittedName>
        <fullName evidence="1">Uncharacterized protein</fullName>
    </submittedName>
</protein>
<organism evidence="1">
    <name type="scientific">Trichuris suis</name>
    <name type="common">pig whipworm</name>
    <dbReference type="NCBI Taxonomy" id="68888"/>
    <lineage>
        <taxon>Eukaryota</taxon>
        <taxon>Metazoa</taxon>
        <taxon>Ecdysozoa</taxon>
        <taxon>Nematoda</taxon>
        <taxon>Enoplea</taxon>
        <taxon>Dorylaimia</taxon>
        <taxon>Trichinellida</taxon>
        <taxon>Trichuridae</taxon>
        <taxon>Trichuris</taxon>
    </lineage>
</organism>
<accession>A0A085N274</accession>
<proteinExistence type="predicted"/>
<reference evidence="1" key="1">
    <citation type="journal article" date="2014" name="Nat. Genet.">
        <title>Genome and transcriptome of the porcine whipworm Trichuris suis.</title>
        <authorList>
            <person name="Jex A.R."/>
            <person name="Nejsum P."/>
            <person name="Schwarz E.M."/>
            <person name="Hu L."/>
            <person name="Young N.D."/>
            <person name="Hall R.S."/>
            <person name="Korhonen P.K."/>
            <person name="Liao S."/>
            <person name="Thamsborg S."/>
            <person name="Xia J."/>
            <person name="Xu P."/>
            <person name="Wang S."/>
            <person name="Scheerlinck J.P."/>
            <person name="Hofmann A."/>
            <person name="Sternberg P.W."/>
            <person name="Wang J."/>
            <person name="Gasser R.B."/>
        </authorList>
    </citation>
    <scope>NUCLEOTIDE SEQUENCE [LARGE SCALE GENOMIC DNA]</scope>
    <source>
        <strain evidence="1">DCEP-RM93F</strain>
    </source>
</reference>
<sequence>MCVKRSKYRAVNTAANSACERPDMPKARAKAGIEQLECAYILPAHERDFQIFTNNTMMAKRWERSPARRKMFMVPQGPTLNKNLPEVIEERQKKATYVWASSIDAGDSMKSRRPEHIEDRLRNH</sequence>
<dbReference type="Proteomes" id="UP000030758">
    <property type="component" value="Unassembled WGS sequence"/>
</dbReference>